<accession>A0A2T8I907</accession>
<gene>
    <name evidence="2" type="ORF">PAHAL_8G154200</name>
</gene>
<dbReference type="EMBL" id="CM008053">
    <property type="protein sequence ID" value="PVH34135.1"/>
    <property type="molecule type" value="Genomic_DNA"/>
</dbReference>
<name>A0A2T8I907_9POAL</name>
<dbReference type="Gramene" id="PVH34135">
    <property type="protein sequence ID" value="PVH34135"/>
    <property type="gene ID" value="PAHAL_8G154200"/>
</dbReference>
<feature type="region of interest" description="Disordered" evidence="1">
    <location>
        <begin position="1"/>
        <end position="37"/>
    </location>
</feature>
<dbReference type="Proteomes" id="UP000243499">
    <property type="component" value="Chromosome 8"/>
</dbReference>
<evidence type="ECO:0000313" key="2">
    <source>
        <dbReference type="EMBL" id="PVH34135.1"/>
    </source>
</evidence>
<dbReference type="AlphaFoldDB" id="A0A2T8I907"/>
<evidence type="ECO:0000256" key="1">
    <source>
        <dbReference type="SAM" id="MobiDB-lite"/>
    </source>
</evidence>
<proteinExistence type="predicted"/>
<protein>
    <submittedName>
        <fullName evidence="2">Uncharacterized protein</fullName>
    </submittedName>
</protein>
<sequence>MGGPSAGGTARWMSARGQLLRAGADPRANQVPRAGADPRAVQLPASAAPRAVLARVQVHVPTWM</sequence>
<reference evidence="2" key="1">
    <citation type="submission" date="2018-04" db="EMBL/GenBank/DDBJ databases">
        <title>WGS assembly of Panicum hallii.</title>
        <authorList>
            <person name="Lovell J."/>
            <person name="Jenkins J."/>
            <person name="Lowry D."/>
            <person name="Mamidi S."/>
            <person name="Sreedasyam A."/>
            <person name="Weng X."/>
            <person name="Barry K."/>
            <person name="Bonette J."/>
            <person name="Campitelli B."/>
            <person name="Daum C."/>
            <person name="Gordon S."/>
            <person name="Gould B."/>
            <person name="Lipzen A."/>
            <person name="Macqueen A."/>
            <person name="Palacio-Mejia J."/>
            <person name="Plott C."/>
            <person name="Shakirov E."/>
            <person name="Shu S."/>
            <person name="Yoshinaga Y."/>
            <person name="Zane M."/>
            <person name="Rokhsar D."/>
            <person name="Grimwood J."/>
            <person name="Schmutz J."/>
            <person name="Juenger T."/>
        </authorList>
    </citation>
    <scope>NUCLEOTIDE SEQUENCE [LARGE SCALE GENOMIC DNA]</scope>
    <source>
        <strain evidence="2">FIL2</strain>
    </source>
</reference>
<organism evidence="2">
    <name type="scientific">Panicum hallii</name>
    <dbReference type="NCBI Taxonomy" id="206008"/>
    <lineage>
        <taxon>Eukaryota</taxon>
        <taxon>Viridiplantae</taxon>
        <taxon>Streptophyta</taxon>
        <taxon>Embryophyta</taxon>
        <taxon>Tracheophyta</taxon>
        <taxon>Spermatophyta</taxon>
        <taxon>Magnoliopsida</taxon>
        <taxon>Liliopsida</taxon>
        <taxon>Poales</taxon>
        <taxon>Poaceae</taxon>
        <taxon>PACMAD clade</taxon>
        <taxon>Panicoideae</taxon>
        <taxon>Panicodae</taxon>
        <taxon>Paniceae</taxon>
        <taxon>Panicinae</taxon>
        <taxon>Panicum</taxon>
        <taxon>Panicum sect. Panicum</taxon>
    </lineage>
</organism>